<dbReference type="PROSITE" id="PS00028">
    <property type="entry name" value="ZINC_FINGER_C2H2_1"/>
    <property type="match status" value="1"/>
</dbReference>
<dbReference type="AlphaFoldDB" id="A0A7K6D3A3"/>
<protein>
    <submittedName>
        <fullName evidence="7">ZN629 protein</fullName>
    </submittedName>
</protein>
<proteinExistence type="predicted"/>
<dbReference type="PANTHER" id="PTHR23226:SF85">
    <property type="entry name" value="ZINC FINGER PROTEIN 397"/>
    <property type="match status" value="1"/>
</dbReference>
<feature type="domain" description="C2H2-type" evidence="6">
    <location>
        <begin position="21"/>
        <end position="48"/>
    </location>
</feature>
<accession>A0A7K6D3A3</accession>
<sequence length="56" mass="6547">SFSDHSNLISHQRLHSAVRPYKCGECGKSFKLSSYLIRHQKIHVGEWPYRCRDCGK</sequence>
<evidence type="ECO:0000256" key="3">
    <source>
        <dbReference type="ARBA" id="ARBA00022771"/>
    </source>
</evidence>
<dbReference type="GO" id="GO:0000978">
    <property type="term" value="F:RNA polymerase II cis-regulatory region sequence-specific DNA binding"/>
    <property type="evidence" value="ECO:0007669"/>
    <property type="project" value="TreeGrafter"/>
</dbReference>
<feature type="non-terminal residue" evidence="7">
    <location>
        <position position="1"/>
    </location>
</feature>
<evidence type="ECO:0000313" key="7">
    <source>
        <dbReference type="EMBL" id="NWV20770.1"/>
    </source>
</evidence>
<keyword evidence="3 5" id="KW-0863">Zinc-finger</keyword>
<evidence type="ECO:0000256" key="5">
    <source>
        <dbReference type="PROSITE-ProRule" id="PRU00042"/>
    </source>
</evidence>
<keyword evidence="4" id="KW-0862">Zinc</keyword>
<evidence type="ECO:0000259" key="6">
    <source>
        <dbReference type="PROSITE" id="PS50157"/>
    </source>
</evidence>
<dbReference type="GO" id="GO:0008270">
    <property type="term" value="F:zinc ion binding"/>
    <property type="evidence" value="ECO:0007669"/>
    <property type="project" value="UniProtKB-KW"/>
</dbReference>
<feature type="domain" description="C2H2-type" evidence="6">
    <location>
        <begin position="1"/>
        <end position="20"/>
    </location>
</feature>
<gene>
    <name evidence="7" type="primary">Znf629</name>
    <name evidence="7" type="ORF">ORISOL_R07379</name>
</gene>
<dbReference type="Proteomes" id="UP000571324">
    <property type="component" value="Unassembled WGS sequence"/>
</dbReference>
<keyword evidence="1" id="KW-0479">Metal-binding</keyword>
<keyword evidence="2" id="KW-0677">Repeat</keyword>
<comment type="caution">
    <text evidence="7">The sequence shown here is derived from an EMBL/GenBank/DDBJ whole genome shotgun (WGS) entry which is preliminary data.</text>
</comment>
<reference evidence="7 8" key="1">
    <citation type="submission" date="2019-09" db="EMBL/GenBank/DDBJ databases">
        <title>Bird 10,000 Genomes (B10K) Project - Family phase.</title>
        <authorList>
            <person name="Zhang G."/>
        </authorList>
    </citation>
    <scope>NUCLEOTIDE SEQUENCE [LARGE SCALE GENOMIC DNA]</scope>
    <source>
        <strain evidence="7">B10K-DU-029-52</strain>
    </source>
</reference>
<dbReference type="Pfam" id="PF00096">
    <property type="entry name" value="zf-C2H2"/>
    <property type="match status" value="1"/>
</dbReference>
<keyword evidence="8" id="KW-1185">Reference proteome</keyword>
<organism evidence="7 8">
    <name type="scientific">Origma solitaria</name>
    <dbReference type="NCBI Taxonomy" id="720586"/>
    <lineage>
        <taxon>Eukaryota</taxon>
        <taxon>Metazoa</taxon>
        <taxon>Chordata</taxon>
        <taxon>Craniata</taxon>
        <taxon>Vertebrata</taxon>
        <taxon>Euteleostomi</taxon>
        <taxon>Archelosauria</taxon>
        <taxon>Archosauria</taxon>
        <taxon>Dinosauria</taxon>
        <taxon>Saurischia</taxon>
        <taxon>Theropoda</taxon>
        <taxon>Coelurosauria</taxon>
        <taxon>Aves</taxon>
        <taxon>Neognathae</taxon>
        <taxon>Neoaves</taxon>
        <taxon>Telluraves</taxon>
        <taxon>Australaves</taxon>
        <taxon>Passeriformes</taxon>
        <taxon>Meliphagoidea</taxon>
        <taxon>Acanthizidae</taxon>
        <taxon>Origma</taxon>
    </lineage>
</organism>
<evidence type="ECO:0000256" key="1">
    <source>
        <dbReference type="ARBA" id="ARBA00022723"/>
    </source>
</evidence>
<evidence type="ECO:0000256" key="4">
    <source>
        <dbReference type="ARBA" id="ARBA00022833"/>
    </source>
</evidence>
<dbReference type="GO" id="GO:0000981">
    <property type="term" value="F:DNA-binding transcription factor activity, RNA polymerase II-specific"/>
    <property type="evidence" value="ECO:0007669"/>
    <property type="project" value="TreeGrafter"/>
</dbReference>
<dbReference type="SUPFAM" id="SSF57667">
    <property type="entry name" value="beta-beta-alpha zinc fingers"/>
    <property type="match status" value="1"/>
</dbReference>
<dbReference type="SMART" id="SM00355">
    <property type="entry name" value="ZnF_C2H2"/>
    <property type="match status" value="1"/>
</dbReference>
<name>A0A7K6D3A3_9PASS</name>
<dbReference type="InterPro" id="IPR013087">
    <property type="entry name" value="Znf_C2H2_type"/>
</dbReference>
<dbReference type="FunFam" id="3.30.160.60:FF:002343">
    <property type="entry name" value="Zinc finger protein 33A"/>
    <property type="match status" value="1"/>
</dbReference>
<dbReference type="OrthoDB" id="9439903at2759"/>
<dbReference type="EMBL" id="VZRL01002272">
    <property type="protein sequence ID" value="NWV20770.1"/>
    <property type="molecule type" value="Genomic_DNA"/>
</dbReference>
<evidence type="ECO:0000256" key="2">
    <source>
        <dbReference type="ARBA" id="ARBA00022737"/>
    </source>
</evidence>
<feature type="non-terminal residue" evidence="7">
    <location>
        <position position="56"/>
    </location>
</feature>
<dbReference type="PANTHER" id="PTHR23226">
    <property type="entry name" value="ZINC FINGER AND SCAN DOMAIN-CONTAINING"/>
    <property type="match status" value="1"/>
</dbReference>
<dbReference type="Gene3D" id="3.30.160.60">
    <property type="entry name" value="Classic Zinc Finger"/>
    <property type="match status" value="2"/>
</dbReference>
<dbReference type="InterPro" id="IPR036236">
    <property type="entry name" value="Znf_C2H2_sf"/>
</dbReference>
<evidence type="ECO:0000313" key="8">
    <source>
        <dbReference type="Proteomes" id="UP000571324"/>
    </source>
</evidence>
<dbReference type="PROSITE" id="PS50157">
    <property type="entry name" value="ZINC_FINGER_C2H2_2"/>
    <property type="match status" value="2"/>
</dbReference>